<feature type="region of interest" description="Disordered" evidence="1">
    <location>
        <begin position="463"/>
        <end position="592"/>
    </location>
</feature>
<feature type="non-terminal residue" evidence="3">
    <location>
        <position position="877"/>
    </location>
</feature>
<dbReference type="RefSeq" id="XP_020074811.1">
    <property type="nucleotide sequence ID" value="XM_020221797.1"/>
</dbReference>
<feature type="compositionally biased region" description="Polar residues" evidence="1">
    <location>
        <begin position="17"/>
        <end position="39"/>
    </location>
</feature>
<feature type="compositionally biased region" description="Polar residues" evidence="1">
    <location>
        <begin position="70"/>
        <end position="82"/>
    </location>
</feature>
<feature type="compositionally biased region" description="Low complexity" evidence="1">
    <location>
        <begin position="493"/>
        <end position="513"/>
    </location>
</feature>
<feature type="region of interest" description="Disordered" evidence="1">
    <location>
        <begin position="248"/>
        <end position="267"/>
    </location>
</feature>
<dbReference type="STRING" id="984485.A0A1E4REP8"/>
<dbReference type="Gene3D" id="3.40.50.10190">
    <property type="entry name" value="BRCT domain"/>
    <property type="match status" value="1"/>
</dbReference>
<feature type="compositionally biased region" description="Polar residues" evidence="1">
    <location>
        <begin position="119"/>
        <end position="144"/>
    </location>
</feature>
<dbReference type="AlphaFoldDB" id="A0A1E4REP8"/>
<feature type="region of interest" description="Disordered" evidence="1">
    <location>
        <begin position="1"/>
        <end position="39"/>
    </location>
</feature>
<dbReference type="InterPro" id="IPR013914">
    <property type="entry name" value="Rad9_Rad53-bd_dom_fun"/>
</dbReference>
<name>A0A1E4REP8_9ASCO</name>
<feature type="compositionally biased region" description="Polar residues" evidence="1">
    <location>
        <begin position="560"/>
        <end position="590"/>
    </location>
</feature>
<dbReference type="EMBL" id="KV454544">
    <property type="protein sequence ID" value="ODV65744.1"/>
    <property type="molecule type" value="Genomic_DNA"/>
</dbReference>
<organism evidence="3 4">
    <name type="scientific">Hyphopichia burtonii NRRL Y-1933</name>
    <dbReference type="NCBI Taxonomy" id="984485"/>
    <lineage>
        <taxon>Eukaryota</taxon>
        <taxon>Fungi</taxon>
        <taxon>Dikarya</taxon>
        <taxon>Ascomycota</taxon>
        <taxon>Saccharomycotina</taxon>
        <taxon>Pichiomycetes</taxon>
        <taxon>Debaryomycetaceae</taxon>
        <taxon>Hyphopichia</taxon>
    </lineage>
</organism>
<feature type="compositionally biased region" description="Basic and acidic residues" evidence="1">
    <location>
        <begin position="535"/>
        <end position="547"/>
    </location>
</feature>
<feature type="compositionally biased region" description="Polar residues" evidence="1">
    <location>
        <begin position="1"/>
        <end position="10"/>
    </location>
</feature>
<gene>
    <name evidence="3" type="ORF">HYPBUDRAFT_153903</name>
</gene>
<keyword evidence="4" id="KW-1185">Reference proteome</keyword>
<dbReference type="InterPro" id="IPR036420">
    <property type="entry name" value="BRCT_dom_sf"/>
</dbReference>
<feature type="domain" description="Rad9-like Rad53-binding" evidence="2">
    <location>
        <begin position="613"/>
        <end position="725"/>
    </location>
</feature>
<dbReference type="Proteomes" id="UP000095085">
    <property type="component" value="Unassembled WGS sequence"/>
</dbReference>
<feature type="compositionally biased region" description="Polar residues" evidence="1">
    <location>
        <begin position="90"/>
        <end position="105"/>
    </location>
</feature>
<accession>A0A1E4REP8</accession>
<proteinExistence type="predicted"/>
<feature type="compositionally biased region" description="Basic and acidic residues" evidence="1">
    <location>
        <begin position="254"/>
        <end position="266"/>
    </location>
</feature>
<reference evidence="4" key="1">
    <citation type="submission" date="2016-05" db="EMBL/GenBank/DDBJ databases">
        <title>Comparative genomics of biotechnologically important yeasts.</title>
        <authorList>
            <consortium name="DOE Joint Genome Institute"/>
            <person name="Riley R."/>
            <person name="Haridas S."/>
            <person name="Wolfe K.H."/>
            <person name="Lopes M.R."/>
            <person name="Hittinger C.T."/>
            <person name="Goker M."/>
            <person name="Salamov A."/>
            <person name="Wisecaver J."/>
            <person name="Long T.M."/>
            <person name="Aerts A.L."/>
            <person name="Barry K."/>
            <person name="Choi C."/>
            <person name="Clum A."/>
            <person name="Coughlan A.Y."/>
            <person name="Deshpande S."/>
            <person name="Douglass A.P."/>
            <person name="Hanson S.J."/>
            <person name="Klenk H.-P."/>
            <person name="Labutti K."/>
            <person name="Lapidus A."/>
            <person name="Lindquist E."/>
            <person name="Lipzen A."/>
            <person name="Meier-Kolthoff J.P."/>
            <person name="Ohm R.A."/>
            <person name="Otillar R.P."/>
            <person name="Pangilinan J."/>
            <person name="Peng Y."/>
            <person name="Rokas A."/>
            <person name="Rosa C.A."/>
            <person name="Scheuner C."/>
            <person name="Sibirny A.A."/>
            <person name="Slot J.C."/>
            <person name="Stielow J.B."/>
            <person name="Sun H."/>
            <person name="Kurtzman C.P."/>
            <person name="Blackwell M."/>
            <person name="Grigoriev I.V."/>
            <person name="Jeffries T.W."/>
        </authorList>
    </citation>
    <scope>NUCLEOTIDE SEQUENCE [LARGE SCALE GENOMIC DNA]</scope>
    <source>
        <strain evidence="4">NRRL Y-1933</strain>
    </source>
</reference>
<dbReference type="OrthoDB" id="129353at2759"/>
<evidence type="ECO:0000313" key="4">
    <source>
        <dbReference type="Proteomes" id="UP000095085"/>
    </source>
</evidence>
<dbReference type="GeneID" id="30996346"/>
<evidence type="ECO:0000256" key="1">
    <source>
        <dbReference type="SAM" id="MobiDB-lite"/>
    </source>
</evidence>
<dbReference type="Pfam" id="PF08605">
    <property type="entry name" value="Rad9_Rad53_bind"/>
    <property type="match status" value="1"/>
</dbReference>
<sequence length="877" mass="98769">MSTEDTSTLGTYIDDPVSNNQHDPTLLIQNDTDGEDMNNSLVFANDSNIDLNKREKSLQVKDTDKPILETDSSMLFSPTQRDTSSDHKSAPTQVDNLNYNSNEQVGDTLEDDDGGVNGGSFTQRLNVPSQKSLDNRRAQSSISRSPYKDVTTAPRKLHTYSPGNNSNLNFEDTQRINDNLTNTALSNNENAKGTQMISGLKYNTQTSNDQERSHVVTYLPETQIINQPETQLTEIYPDTQALRNQPDTQVINNDRPHTREPYKNDGETQIMTNGEKNSSVKCNGVETIEHNDDTQRVNFENSFTQTNSPLNPLSNNELSYTPNKANDNNRIPFYDSPGDKIIEIQVPNTTEKNSKSVTQVVNTQEEMMDETFRKVDLGSKPVYSSSQRIPGADDRDIAIKSDDDQDLINDDSGLLFEDSMLTNKLMTKKRKRSGNEQNQNKNIRLDFSEKTTLSKADSSFDLKASADVPSEDVSANYGSKKDEETSQKNIRVLPSSPTKESLESTELSDLSQSVNDIQIEVGSTQDVTSGMEDLEEHRSDAEEDHMVITRNRRNTRQKYVIQSQNDTTKAESSGVDPSSNDPSHLTQDNKSPIEILRKETLNSIPESLIKHISSTFAMYKFKIYPGIITDSVDPNFLTVAFNEGEFDIKNTDLFLLDIRVGDKVELRGKKVKYIVTGLGFNDKADDIKCMRGFNLVYLIKFSKSKLKTNPEVSIPLSEIIMEFSDFIRHQQFNQVIIDGKDRLKDNYLILSNILGKLQTIHDGPDMLPIQINGKSDDITRKLTKSPIKLSRSTSYRVSPRKKNTTIDKVSNLFSGCLFLLTSVEEEEKDEIQSLITKHDGVIVEESLNEILQYYKINSGSVVIRLDFLKKFKFGAII</sequence>
<evidence type="ECO:0000259" key="2">
    <source>
        <dbReference type="Pfam" id="PF08605"/>
    </source>
</evidence>
<feature type="compositionally biased region" description="Basic and acidic residues" evidence="1">
    <location>
        <begin position="55"/>
        <end position="68"/>
    </location>
</feature>
<feature type="region of interest" description="Disordered" evidence="1">
    <location>
        <begin position="427"/>
        <end position="447"/>
    </location>
</feature>
<evidence type="ECO:0000313" key="3">
    <source>
        <dbReference type="EMBL" id="ODV65744.1"/>
    </source>
</evidence>
<feature type="region of interest" description="Disordered" evidence="1">
    <location>
        <begin position="55"/>
        <end position="169"/>
    </location>
</feature>
<protein>
    <recommendedName>
        <fullName evidence="2">Rad9-like Rad53-binding domain-containing protein</fullName>
    </recommendedName>
</protein>